<sequence>ALVGPSCQNTSLFSHLRPKASQSLQFLQLLFLVPKTLKNMTTPIKTLLVPHLGGIHVGHRVSASLLDPAKPTLVLFNPFTTTADYFLPQFQDKALTDALNLVAIEPLGHGKTQLKKTESFTHWDSAIMSLQLLDILGIDKDFTSGTSQGGWIATRMALLASDRVKGVIPIGSSMDFESPRSRELGCWDGPEACSGLVGIAGDPAPAHDFESGDAYCDFLMKIGYGVAVTPEIRDFWAESLKKNYSRDEGKRRICMAAVCLAGRGGLRERLTYIRCPVLWFQGTDDVVFSVRQAEEDMKLFTNSAAVKLVTCKGGVHFLGSTHGETIQRELLEFISTWNKGGKSVL</sequence>
<evidence type="ECO:0000313" key="2">
    <source>
        <dbReference type="EMBL" id="CEO57987.1"/>
    </source>
</evidence>
<dbReference type="InterPro" id="IPR050266">
    <property type="entry name" value="AB_hydrolase_sf"/>
</dbReference>
<evidence type="ECO:0000259" key="1">
    <source>
        <dbReference type="Pfam" id="PF00561"/>
    </source>
</evidence>
<name>A0A0B7KR38_BIOOC</name>
<dbReference type="GO" id="GO:0047372">
    <property type="term" value="F:monoacylglycerol lipase activity"/>
    <property type="evidence" value="ECO:0007669"/>
    <property type="project" value="TreeGrafter"/>
</dbReference>
<feature type="domain" description="AB hydrolase-1" evidence="1">
    <location>
        <begin position="71"/>
        <end position="308"/>
    </location>
</feature>
<dbReference type="GO" id="GO:0016020">
    <property type="term" value="C:membrane"/>
    <property type="evidence" value="ECO:0007669"/>
    <property type="project" value="TreeGrafter"/>
</dbReference>
<dbReference type="AlphaFoldDB" id="A0A0B7KR38"/>
<accession>A0A0B7KR38</accession>
<dbReference type="Gene3D" id="3.40.50.1820">
    <property type="entry name" value="alpha/beta hydrolase"/>
    <property type="match status" value="1"/>
</dbReference>
<dbReference type="GO" id="GO:0046464">
    <property type="term" value="P:acylglycerol catabolic process"/>
    <property type="evidence" value="ECO:0007669"/>
    <property type="project" value="TreeGrafter"/>
</dbReference>
<organism evidence="2">
    <name type="scientific">Bionectria ochroleuca</name>
    <name type="common">Gliocladium roseum</name>
    <dbReference type="NCBI Taxonomy" id="29856"/>
    <lineage>
        <taxon>Eukaryota</taxon>
        <taxon>Fungi</taxon>
        <taxon>Dikarya</taxon>
        <taxon>Ascomycota</taxon>
        <taxon>Pezizomycotina</taxon>
        <taxon>Sordariomycetes</taxon>
        <taxon>Hypocreomycetidae</taxon>
        <taxon>Hypocreales</taxon>
        <taxon>Bionectriaceae</taxon>
        <taxon>Clonostachys</taxon>
    </lineage>
</organism>
<dbReference type="SUPFAM" id="SSF53474">
    <property type="entry name" value="alpha/beta-Hydrolases"/>
    <property type="match status" value="1"/>
</dbReference>
<dbReference type="Pfam" id="PF00561">
    <property type="entry name" value="Abhydrolase_1"/>
    <property type="match status" value="1"/>
</dbReference>
<protein>
    <recommendedName>
        <fullName evidence="1">AB hydrolase-1 domain-containing protein</fullName>
    </recommendedName>
</protein>
<proteinExistence type="predicted"/>
<dbReference type="PANTHER" id="PTHR43798:SF33">
    <property type="entry name" value="HYDROLASE, PUTATIVE (AFU_ORTHOLOGUE AFUA_2G14860)-RELATED"/>
    <property type="match status" value="1"/>
</dbReference>
<gene>
    <name evidence="2" type="ORF">BN869_000014045_1</name>
</gene>
<reference evidence="2" key="1">
    <citation type="submission" date="2015-01" db="EMBL/GenBank/DDBJ databases">
        <authorList>
            <person name="Durling Mikael"/>
        </authorList>
    </citation>
    <scope>NUCLEOTIDE SEQUENCE</scope>
</reference>
<dbReference type="PANTHER" id="PTHR43798">
    <property type="entry name" value="MONOACYLGLYCEROL LIPASE"/>
    <property type="match status" value="1"/>
</dbReference>
<feature type="non-terminal residue" evidence="2">
    <location>
        <position position="1"/>
    </location>
</feature>
<dbReference type="InterPro" id="IPR000073">
    <property type="entry name" value="AB_hydrolase_1"/>
</dbReference>
<dbReference type="InterPro" id="IPR029058">
    <property type="entry name" value="AB_hydrolase_fold"/>
</dbReference>
<dbReference type="EMBL" id="CDPU01000213">
    <property type="protein sequence ID" value="CEO57987.1"/>
    <property type="molecule type" value="Genomic_DNA"/>
</dbReference>